<dbReference type="EMBL" id="CVRI01000010">
    <property type="protein sequence ID" value="CRK89066.1"/>
    <property type="molecule type" value="Genomic_DNA"/>
</dbReference>
<feature type="region of interest" description="Disordered" evidence="1">
    <location>
        <begin position="92"/>
        <end position="114"/>
    </location>
</feature>
<reference evidence="2 3" key="1">
    <citation type="submission" date="2015-04" db="EMBL/GenBank/DDBJ databases">
        <authorList>
            <person name="Syromyatnikov M.Y."/>
            <person name="Popov V.N."/>
        </authorList>
    </citation>
    <scope>NUCLEOTIDE SEQUENCE [LARGE SCALE GENOMIC DNA]</scope>
</reference>
<dbReference type="Proteomes" id="UP000183832">
    <property type="component" value="Unassembled WGS sequence"/>
</dbReference>
<evidence type="ECO:0000313" key="3">
    <source>
        <dbReference type="Proteomes" id="UP000183832"/>
    </source>
</evidence>
<organism evidence="2 3">
    <name type="scientific">Clunio marinus</name>
    <dbReference type="NCBI Taxonomy" id="568069"/>
    <lineage>
        <taxon>Eukaryota</taxon>
        <taxon>Metazoa</taxon>
        <taxon>Ecdysozoa</taxon>
        <taxon>Arthropoda</taxon>
        <taxon>Hexapoda</taxon>
        <taxon>Insecta</taxon>
        <taxon>Pterygota</taxon>
        <taxon>Neoptera</taxon>
        <taxon>Endopterygota</taxon>
        <taxon>Diptera</taxon>
        <taxon>Nematocera</taxon>
        <taxon>Chironomoidea</taxon>
        <taxon>Chironomidae</taxon>
        <taxon>Clunio</taxon>
    </lineage>
</organism>
<accession>A0A1J1HNG5</accession>
<name>A0A1J1HNG5_9DIPT</name>
<proteinExistence type="predicted"/>
<keyword evidence="3" id="KW-1185">Reference proteome</keyword>
<dbReference type="AlphaFoldDB" id="A0A1J1HNG5"/>
<evidence type="ECO:0000256" key="1">
    <source>
        <dbReference type="SAM" id="MobiDB-lite"/>
    </source>
</evidence>
<gene>
    <name evidence="2" type="ORF">CLUMA_CG002780</name>
</gene>
<evidence type="ECO:0000313" key="2">
    <source>
        <dbReference type="EMBL" id="CRK89066.1"/>
    </source>
</evidence>
<sequence length="114" mass="13084">MLTKTFGKSKLSHNIFSNSDHIEVFIFHEIWGRETTLSSVAIRIYLSKLCKDEIKRRRALSIEGQAEKKNDELNQENSLNFKDRMTIEANESAVKKSIQDDETPTIVPKDESAV</sequence>
<protein>
    <submittedName>
        <fullName evidence="2">CLUMA_CG002780, isoform A</fullName>
    </submittedName>
</protein>